<name>A0A9W9A7C5_9AGAR</name>
<comment type="caution">
    <text evidence="2">The sequence shown here is derived from an EMBL/GenBank/DDBJ whole genome shotgun (WGS) entry which is preliminary data.</text>
</comment>
<evidence type="ECO:0000256" key="1">
    <source>
        <dbReference type="SAM" id="Phobius"/>
    </source>
</evidence>
<feature type="transmembrane region" description="Helical" evidence="1">
    <location>
        <begin position="7"/>
        <end position="27"/>
    </location>
</feature>
<dbReference type="AlphaFoldDB" id="A0A9W9A7C5"/>
<sequence>MVPLYGSFAFLHCIDIIESIFFGYIVAFRTVHIPHFLLSLSLVVLVCCSSCNYRYRFHPFSIKFPAPIIYTLAPWT</sequence>
<keyword evidence="1" id="KW-0812">Transmembrane</keyword>
<accession>A0A9W9A7C5</accession>
<evidence type="ECO:0000313" key="2">
    <source>
        <dbReference type="EMBL" id="KAJ4476213.1"/>
    </source>
</evidence>
<feature type="transmembrane region" description="Helical" evidence="1">
    <location>
        <begin position="33"/>
        <end position="53"/>
    </location>
</feature>
<dbReference type="Proteomes" id="UP001150266">
    <property type="component" value="Unassembled WGS sequence"/>
</dbReference>
<keyword evidence="1" id="KW-1133">Transmembrane helix</keyword>
<reference evidence="2" key="1">
    <citation type="submission" date="2022-08" db="EMBL/GenBank/DDBJ databases">
        <title>A Global Phylogenomic Analysis of the Shiitake Genus Lentinula.</title>
        <authorList>
            <consortium name="DOE Joint Genome Institute"/>
            <person name="Sierra-Patev S."/>
            <person name="Min B."/>
            <person name="Naranjo-Ortiz M."/>
            <person name="Looney B."/>
            <person name="Konkel Z."/>
            <person name="Slot J.C."/>
            <person name="Sakamoto Y."/>
            <person name="Steenwyk J.L."/>
            <person name="Rokas A."/>
            <person name="Carro J."/>
            <person name="Camarero S."/>
            <person name="Ferreira P."/>
            <person name="Molpeceres G."/>
            <person name="Ruiz-Duenas F.J."/>
            <person name="Serrano A."/>
            <person name="Henrissat B."/>
            <person name="Drula E."/>
            <person name="Hughes K.W."/>
            <person name="Mata J.L."/>
            <person name="Ishikawa N.K."/>
            <person name="Vargas-Isla R."/>
            <person name="Ushijima S."/>
            <person name="Smith C.A."/>
            <person name="Ahrendt S."/>
            <person name="Andreopoulos W."/>
            <person name="He G."/>
            <person name="Labutti K."/>
            <person name="Lipzen A."/>
            <person name="Ng V."/>
            <person name="Riley R."/>
            <person name="Sandor L."/>
            <person name="Barry K."/>
            <person name="Martinez A.T."/>
            <person name="Xiao Y."/>
            <person name="Gibbons J.G."/>
            <person name="Terashima K."/>
            <person name="Grigoriev I.V."/>
            <person name="Hibbett D.S."/>
        </authorList>
    </citation>
    <scope>NUCLEOTIDE SEQUENCE</scope>
    <source>
        <strain evidence="2">JLM2183</strain>
    </source>
</reference>
<organism evidence="2 3">
    <name type="scientific">Lentinula aciculospora</name>
    <dbReference type="NCBI Taxonomy" id="153920"/>
    <lineage>
        <taxon>Eukaryota</taxon>
        <taxon>Fungi</taxon>
        <taxon>Dikarya</taxon>
        <taxon>Basidiomycota</taxon>
        <taxon>Agaricomycotina</taxon>
        <taxon>Agaricomycetes</taxon>
        <taxon>Agaricomycetidae</taxon>
        <taxon>Agaricales</taxon>
        <taxon>Marasmiineae</taxon>
        <taxon>Omphalotaceae</taxon>
        <taxon>Lentinula</taxon>
    </lineage>
</organism>
<protein>
    <submittedName>
        <fullName evidence="2">Uncharacterized protein</fullName>
    </submittedName>
</protein>
<keyword evidence="3" id="KW-1185">Reference proteome</keyword>
<keyword evidence="1" id="KW-0472">Membrane</keyword>
<dbReference type="EMBL" id="JAOTPV010000012">
    <property type="protein sequence ID" value="KAJ4476213.1"/>
    <property type="molecule type" value="Genomic_DNA"/>
</dbReference>
<proteinExistence type="predicted"/>
<gene>
    <name evidence="2" type="ORF">J3R30DRAFT_414991</name>
</gene>
<evidence type="ECO:0000313" key="3">
    <source>
        <dbReference type="Proteomes" id="UP001150266"/>
    </source>
</evidence>